<dbReference type="InterPro" id="IPR051223">
    <property type="entry name" value="Polycystin"/>
</dbReference>
<evidence type="ECO:0000259" key="11">
    <source>
        <dbReference type="Pfam" id="PF20519"/>
    </source>
</evidence>
<evidence type="ECO:0000256" key="2">
    <source>
        <dbReference type="ARBA" id="ARBA00007200"/>
    </source>
</evidence>
<dbReference type="InterPro" id="IPR003915">
    <property type="entry name" value="PKD_2"/>
</dbReference>
<keyword evidence="3 9" id="KW-0812">Transmembrane</keyword>
<keyword evidence="6" id="KW-0325">Glycoprotein</keyword>
<dbReference type="PANTHER" id="PTHR10877:SF183">
    <property type="entry name" value="AT14535P-RELATED"/>
    <property type="match status" value="1"/>
</dbReference>
<sequence length="590" mass="65804">MTFSDNSKEVLAFGTAWRGLIDKYAKIHDLSTPNGILNFATSISRQELWSEEYGVVPGSAHSVLIGGIRMRQLRVKGENCTRLLKNLVSQGLLNSLECYPMWDNAEEETVYSKEYGIRPALVGWQPYFDYISEADSQESAVEGIFANYPGSGFIVELSSNASISRNVIQHLTALQWLDFKTRALFINFVTYNPDLDLFVITRILFELLPSGVIVLSTYVHAFNLDNFRSDGPMNYARIAITCLIYLIVAMKLASLMDECRKNGLVKFGSAGWHYVQTANIVLFVLSGFVRISNNIINFIAFPDDNYDTQSVTSHILKNLNDLSTAVDLQAKIDGLNAFFLWIELGRFFQQLTGRLTRCSKTIANSVADICTFAFLFSILAFAFAILGFLFHGNELQEFSTVTNCAETLLRAMYGDANFSDITKYAGPSGFAFILIWLLVSSTVLLNMTVGIIIDTYRRVKEDEEQNIQRPSLLMTMISDFNKMFNPPDEERDEQKSSEEATTSVVQSGGWNLSGSDDDAEVSHGGSIHSRTDLSGNIKAPTVTPWKPWQDKIYPEPGQEEVDAVQSRRPENIADDAIMDGAAEVASADHA</sequence>
<feature type="compositionally biased region" description="Polar residues" evidence="8">
    <location>
        <begin position="499"/>
        <end position="514"/>
    </location>
</feature>
<dbReference type="EMBL" id="HBEZ01029841">
    <property type="protein sequence ID" value="CAD8638778.1"/>
    <property type="molecule type" value="Transcribed_RNA"/>
</dbReference>
<dbReference type="GO" id="GO:0016020">
    <property type="term" value="C:membrane"/>
    <property type="evidence" value="ECO:0007669"/>
    <property type="project" value="UniProtKB-SubCell"/>
</dbReference>
<dbReference type="AlphaFoldDB" id="A0A7S0ME59"/>
<evidence type="ECO:0000256" key="8">
    <source>
        <dbReference type="SAM" id="MobiDB-lite"/>
    </source>
</evidence>
<feature type="domain" description="Polycystin" evidence="11">
    <location>
        <begin position="61"/>
        <end position="224"/>
    </location>
</feature>
<gene>
    <name evidence="12" type="ORF">CCUR1050_LOCUS16462</name>
</gene>
<dbReference type="PRINTS" id="PR01433">
    <property type="entry name" value="POLYCYSTIN2"/>
</dbReference>
<evidence type="ECO:0000256" key="7">
    <source>
        <dbReference type="PIRSR" id="PIRSR603915-2"/>
    </source>
</evidence>
<feature type="region of interest" description="Disordered" evidence="8">
    <location>
        <begin position="483"/>
        <end position="567"/>
    </location>
</feature>
<evidence type="ECO:0000256" key="1">
    <source>
        <dbReference type="ARBA" id="ARBA00004141"/>
    </source>
</evidence>
<proteinExistence type="inferred from homology"/>
<keyword evidence="4 9" id="KW-1133">Transmembrane helix</keyword>
<name>A0A7S0ME59_9CRYP</name>
<feature type="transmembrane region" description="Helical" evidence="9">
    <location>
        <begin position="234"/>
        <end position="253"/>
    </location>
</feature>
<feature type="transmembrane region" description="Helical" evidence="9">
    <location>
        <begin position="430"/>
        <end position="453"/>
    </location>
</feature>
<evidence type="ECO:0008006" key="13">
    <source>
        <dbReference type="Google" id="ProtNLM"/>
    </source>
</evidence>
<keyword evidence="5 9" id="KW-0472">Membrane</keyword>
<accession>A0A7S0ME59</accession>
<evidence type="ECO:0000256" key="6">
    <source>
        <dbReference type="ARBA" id="ARBA00023180"/>
    </source>
</evidence>
<feature type="transmembrane region" description="Helical" evidence="9">
    <location>
        <begin position="369"/>
        <end position="390"/>
    </location>
</feature>
<comment type="subcellular location">
    <subcellularLocation>
        <location evidence="1">Membrane</location>
        <topology evidence="1">Multi-pass membrane protein</topology>
    </subcellularLocation>
</comment>
<dbReference type="InterPro" id="IPR046791">
    <property type="entry name" value="Polycystin_dom"/>
</dbReference>
<evidence type="ECO:0000256" key="4">
    <source>
        <dbReference type="ARBA" id="ARBA00022989"/>
    </source>
</evidence>
<feature type="transmembrane region" description="Helical" evidence="9">
    <location>
        <begin position="203"/>
        <end position="222"/>
    </location>
</feature>
<reference evidence="12" key="1">
    <citation type="submission" date="2021-01" db="EMBL/GenBank/DDBJ databases">
        <authorList>
            <person name="Corre E."/>
            <person name="Pelletier E."/>
            <person name="Niang G."/>
            <person name="Scheremetjew M."/>
            <person name="Finn R."/>
            <person name="Kale V."/>
            <person name="Holt S."/>
            <person name="Cochrane G."/>
            <person name="Meng A."/>
            <person name="Brown T."/>
            <person name="Cohen L."/>
        </authorList>
    </citation>
    <scope>NUCLEOTIDE SEQUENCE</scope>
    <source>
        <strain evidence="12">CCAP979/52</strain>
    </source>
</reference>
<dbReference type="Pfam" id="PF20519">
    <property type="entry name" value="Polycystin_dom"/>
    <property type="match status" value="1"/>
</dbReference>
<comment type="similarity">
    <text evidence="2">Belongs to the polycystin family.</text>
</comment>
<evidence type="ECO:0000256" key="5">
    <source>
        <dbReference type="ARBA" id="ARBA00023136"/>
    </source>
</evidence>
<evidence type="ECO:0000313" key="12">
    <source>
        <dbReference type="EMBL" id="CAD8638778.1"/>
    </source>
</evidence>
<dbReference type="Gene3D" id="1.10.287.70">
    <property type="match status" value="1"/>
</dbReference>
<feature type="disulfide bond" evidence="7">
    <location>
        <begin position="80"/>
        <end position="98"/>
    </location>
</feature>
<organism evidence="12">
    <name type="scientific">Cryptomonas curvata</name>
    <dbReference type="NCBI Taxonomy" id="233186"/>
    <lineage>
        <taxon>Eukaryota</taxon>
        <taxon>Cryptophyceae</taxon>
        <taxon>Cryptomonadales</taxon>
        <taxon>Cryptomonadaceae</taxon>
        <taxon>Cryptomonas</taxon>
    </lineage>
</organism>
<dbReference type="Pfam" id="PF08016">
    <property type="entry name" value="PKD_channel"/>
    <property type="match status" value="1"/>
</dbReference>
<evidence type="ECO:0000259" key="10">
    <source>
        <dbReference type="Pfam" id="PF08016"/>
    </source>
</evidence>
<dbReference type="PANTHER" id="PTHR10877">
    <property type="entry name" value="POLYCYSTIN FAMILY MEMBER"/>
    <property type="match status" value="1"/>
</dbReference>
<dbReference type="GO" id="GO:0005509">
    <property type="term" value="F:calcium ion binding"/>
    <property type="evidence" value="ECO:0007669"/>
    <property type="project" value="InterPro"/>
</dbReference>
<dbReference type="InterPro" id="IPR013122">
    <property type="entry name" value="PKD1_2_channel"/>
</dbReference>
<protein>
    <recommendedName>
        <fullName evidence="13">Polycystin cation channel PKD1/PKD2 domain-containing protein</fullName>
    </recommendedName>
</protein>
<evidence type="ECO:0000256" key="9">
    <source>
        <dbReference type="SAM" id="Phobius"/>
    </source>
</evidence>
<feature type="domain" description="Polycystin cation channel PKD1/PKD2" evidence="10">
    <location>
        <begin position="253"/>
        <end position="459"/>
    </location>
</feature>
<evidence type="ECO:0000256" key="3">
    <source>
        <dbReference type="ARBA" id="ARBA00022692"/>
    </source>
</evidence>